<evidence type="ECO:0000313" key="1">
    <source>
        <dbReference type="EMBL" id="TGY00347.1"/>
    </source>
</evidence>
<keyword evidence="2" id="KW-1185">Reference proteome</keyword>
<protein>
    <submittedName>
        <fullName evidence="1">Small multidrug export protein</fullName>
    </submittedName>
</protein>
<reference evidence="1" key="1">
    <citation type="submission" date="2019-04" db="EMBL/GenBank/DDBJ databases">
        <title>Microbes associate with the intestines of laboratory mice.</title>
        <authorList>
            <person name="Navarre W."/>
            <person name="Wong E."/>
            <person name="Huang K."/>
            <person name="Tropini C."/>
            <person name="Ng K."/>
            <person name="Yu B."/>
        </authorList>
    </citation>
    <scope>NUCLEOTIDE SEQUENCE</scope>
    <source>
        <strain evidence="1">NM72_1-8</strain>
    </source>
</reference>
<accession>A0AC61R2B8</accession>
<sequence length="169" mass="17961">MNNKKQEAYDVLKKYFIVFLISMVPLIELRGAIPYATGFGLPLAQSYVIAVIANMLPVPIIFLFARKVLEWGADKPIIGKFFRFCLEKGHKGGEKLKAKAGKGLPIALLLFVGIPLPGTGAWTGTLAASLLDMDFKTSIIAVMCGVLLAGIIMAAASAGLFGAIGAVFS</sequence>
<name>A0AC61R2B8_9FIRM</name>
<comment type="caution">
    <text evidence="1">The sequence shown here is derived from an EMBL/GenBank/DDBJ whole genome shotgun (WGS) entry which is preliminary data.</text>
</comment>
<dbReference type="EMBL" id="SRZB01000002">
    <property type="protein sequence ID" value="TGY00347.1"/>
    <property type="molecule type" value="Genomic_DNA"/>
</dbReference>
<evidence type="ECO:0000313" key="2">
    <source>
        <dbReference type="Proteomes" id="UP000307720"/>
    </source>
</evidence>
<proteinExistence type="predicted"/>
<gene>
    <name evidence="1" type="ORF">E5357_02255</name>
</gene>
<dbReference type="Proteomes" id="UP000307720">
    <property type="component" value="Unassembled WGS sequence"/>
</dbReference>
<organism evidence="1 2">
    <name type="scientific">Hominisplanchenecus murintestinalis</name>
    <dbReference type="NCBI Taxonomy" id="2941517"/>
    <lineage>
        <taxon>Bacteria</taxon>
        <taxon>Bacillati</taxon>
        <taxon>Bacillota</taxon>
        <taxon>Clostridia</taxon>
        <taxon>Lachnospirales</taxon>
        <taxon>Lachnospiraceae</taxon>
        <taxon>Hominisplanchenecus</taxon>
    </lineage>
</organism>